<dbReference type="STRING" id="429701.A0A2G9HN60"/>
<dbReference type="PANTHER" id="PTHR34055:SF1">
    <property type="entry name" value="EXPRESSED PROTEIN"/>
    <property type="match status" value="1"/>
</dbReference>
<name>A0A2G9HN60_9LAMI</name>
<organism evidence="2 3">
    <name type="scientific">Handroanthus impetiginosus</name>
    <dbReference type="NCBI Taxonomy" id="429701"/>
    <lineage>
        <taxon>Eukaryota</taxon>
        <taxon>Viridiplantae</taxon>
        <taxon>Streptophyta</taxon>
        <taxon>Embryophyta</taxon>
        <taxon>Tracheophyta</taxon>
        <taxon>Spermatophyta</taxon>
        <taxon>Magnoliopsida</taxon>
        <taxon>eudicotyledons</taxon>
        <taxon>Gunneridae</taxon>
        <taxon>Pentapetalae</taxon>
        <taxon>asterids</taxon>
        <taxon>lamiids</taxon>
        <taxon>Lamiales</taxon>
        <taxon>Bignoniaceae</taxon>
        <taxon>Crescentiina</taxon>
        <taxon>Tabebuia alliance</taxon>
        <taxon>Handroanthus</taxon>
    </lineage>
</organism>
<protein>
    <submittedName>
        <fullName evidence="2">Uncharacterized protein</fullName>
    </submittedName>
</protein>
<comment type="caution">
    <text evidence="2">The sequence shown here is derived from an EMBL/GenBank/DDBJ whole genome shotgun (WGS) entry which is preliminary data.</text>
</comment>
<accession>A0A2G9HN60</accession>
<dbReference type="AlphaFoldDB" id="A0A2G9HN60"/>
<dbReference type="OrthoDB" id="693270at2759"/>
<feature type="region of interest" description="Disordered" evidence="1">
    <location>
        <begin position="1"/>
        <end position="126"/>
    </location>
</feature>
<proteinExistence type="predicted"/>
<dbReference type="PANTHER" id="PTHR34055">
    <property type="entry name" value="OS09G0491596 PROTEIN"/>
    <property type="match status" value="1"/>
</dbReference>
<sequence>MGRGRTKGRKVSTTNEDDTGSGEEERIPVQKRRGRPQKSPKDEIDEDEVQKMEEEDSEDATKTVQNEKKRRRNAHVKEKVDLATDQDGNGARSSAEESSKSNGFRQNGNRRKSTPRRAAESIVECN</sequence>
<feature type="compositionally biased region" description="Basic residues" evidence="1">
    <location>
        <begin position="29"/>
        <end position="38"/>
    </location>
</feature>
<feature type="compositionally biased region" description="Acidic residues" evidence="1">
    <location>
        <begin position="43"/>
        <end position="58"/>
    </location>
</feature>
<evidence type="ECO:0000313" key="3">
    <source>
        <dbReference type="Proteomes" id="UP000231279"/>
    </source>
</evidence>
<dbReference type="EMBL" id="NKXS01001368">
    <property type="protein sequence ID" value="PIN18968.1"/>
    <property type="molecule type" value="Genomic_DNA"/>
</dbReference>
<dbReference type="Proteomes" id="UP000231279">
    <property type="component" value="Unassembled WGS sequence"/>
</dbReference>
<feature type="compositionally biased region" description="Basic residues" evidence="1">
    <location>
        <begin position="1"/>
        <end position="10"/>
    </location>
</feature>
<evidence type="ECO:0000256" key="1">
    <source>
        <dbReference type="SAM" id="MobiDB-lite"/>
    </source>
</evidence>
<reference evidence="3" key="1">
    <citation type="journal article" date="2018" name="Gigascience">
        <title>Genome assembly of the Pink Ipe (Handroanthus impetiginosus, Bignoniaceae), a highly valued, ecologically keystone Neotropical timber forest tree.</title>
        <authorList>
            <person name="Silva-Junior O.B."/>
            <person name="Grattapaglia D."/>
            <person name="Novaes E."/>
            <person name="Collevatti R.G."/>
        </authorList>
    </citation>
    <scope>NUCLEOTIDE SEQUENCE [LARGE SCALE GENOMIC DNA]</scope>
    <source>
        <strain evidence="3">cv. UFG-1</strain>
    </source>
</reference>
<keyword evidence="3" id="KW-1185">Reference proteome</keyword>
<gene>
    <name evidence="2" type="ORF">CDL12_08371</name>
</gene>
<evidence type="ECO:0000313" key="2">
    <source>
        <dbReference type="EMBL" id="PIN18968.1"/>
    </source>
</evidence>